<feature type="domain" description="POTRA" evidence="10">
    <location>
        <begin position="86"/>
        <end position="161"/>
    </location>
</feature>
<evidence type="ECO:0000256" key="4">
    <source>
        <dbReference type="ARBA" id="ARBA00022692"/>
    </source>
</evidence>
<dbReference type="InterPro" id="IPR034746">
    <property type="entry name" value="POTRA"/>
</dbReference>
<sequence length="310" mass="35186">MSMRDKISARPPRLKRRPPDDLLESGSLGSPSAPLGVARRRLRRKAPPAVPRAAPARIYLSTRWLSAFMVIILLIVLYLFLTHEAFFVQTIYVGGTRYLSGGEIFTRTGLIDPENPSRLTHLFWIDPAAIERRLEADPSIADATVELGWPPMMVQVTVTEREPVLVWEQASLRVWVDARGRVMQLRQDLPHLPRVIVEKPSRTLNIGECPLQGTEELLGPGSCIDLNTVIGVQQFKALYPNVDELVYDSAKGLGYRDGRGWMFWFGDGRDMLTKIAVYNEIVRQVYERRGRRFLEVNVSDPDAPYYSLAR</sequence>
<keyword evidence="4 9" id="KW-0812">Transmembrane</keyword>
<reference evidence="11 12" key="1">
    <citation type="submission" date="2017-11" db="EMBL/GenBank/DDBJ databases">
        <title>Evolution of Phototrophy in the Chloroflexi Phylum Driven by Horizontal Gene Transfer.</title>
        <authorList>
            <person name="Ward L.M."/>
            <person name="Hemp J."/>
            <person name="Shih P.M."/>
            <person name="Mcglynn S.E."/>
            <person name="Fischer W."/>
        </authorList>
    </citation>
    <scope>NUCLEOTIDE SEQUENCE [LARGE SCALE GENOMIC DNA]</scope>
    <source>
        <strain evidence="11">CP2_2F</strain>
    </source>
</reference>
<keyword evidence="7" id="KW-0131">Cell cycle</keyword>
<keyword evidence="3" id="KW-0132">Cell division</keyword>
<keyword evidence="2" id="KW-1003">Cell membrane</keyword>
<dbReference type="GO" id="GO:0051301">
    <property type="term" value="P:cell division"/>
    <property type="evidence" value="ECO:0007669"/>
    <property type="project" value="UniProtKB-KW"/>
</dbReference>
<keyword evidence="5 9" id="KW-1133">Transmembrane helix</keyword>
<comment type="subcellular location">
    <subcellularLocation>
        <location evidence="1">Membrane</location>
    </subcellularLocation>
</comment>
<comment type="caution">
    <text evidence="11">The sequence shown here is derived from an EMBL/GenBank/DDBJ whole genome shotgun (WGS) entry which is preliminary data.</text>
</comment>
<feature type="region of interest" description="Disordered" evidence="8">
    <location>
        <begin position="1"/>
        <end position="34"/>
    </location>
</feature>
<organism evidence="11 12">
    <name type="scientific">Candidatus Thermofonsia Clade 1 bacterium</name>
    <dbReference type="NCBI Taxonomy" id="2364210"/>
    <lineage>
        <taxon>Bacteria</taxon>
        <taxon>Bacillati</taxon>
        <taxon>Chloroflexota</taxon>
        <taxon>Candidatus Thermofontia</taxon>
        <taxon>Candidatus Thermofonsia Clade 1</taxon>
    </lineage>
</organism>
<evidence type="ECO:0000259" key="10">
    <source>
        <dbReference type="PROSITE" id="PS51779"/>
    </source>
</evidence>
<evidence type="ECO:0000256" key="9">
    <source>
        <dbReference type="SAM" id="Phobius"/>
    </source>
</evidence>
<keyword evidence="6 9" id="KW-0472">Membrane</keyword>
<dbReference type="InterPro" id="IPR013685">
    <property type="entry name" value="POTRA_FtsQ_type"/>
</dbReference>
<evidence type="ECO:0000256" key="8">
    <source>
        <dbReference type="SAM" id="MobiDB-lite"/>
    </source>
</evidence>
<evidence type="ECO:0000256" key="3">
    <source>
        <dbReference type="ARBA" id="ARBA00022618"/>
    </source>
</evidence>
<dbReference type="PROSITE" id="PS51779">
    <property type="entry name" value="POTRA"/>
    <property type="match status" value="1"/>
</dbReference>
<dbReference type="GO" id="GO:0016020">
    <property type="term" value="C:membrane"/>
    <property type="evidence" value="ECO:0007669"/>
    <property type="project" value="UniProtKB-SubCell"/>
</dbReference>
<evidence type="ECO:0000256" key="2">
    <source>
        <dbReference type="ARBA" id="ARBA00022475"/>
    </source>
</evidence>
<evidence type="ECO:0000256" key="7">
    <source>
        <dbReference type="ARBA" id="ARBA00023306"/>
    </source>
</evidence>
<dbReference type="EMBL" id="PGTK01000013">
    <property type="protein sequence ID" value="PJF30252.1"/>
    <property type="molecule type" value="Genomic_DNA"/>
</dbReference>
<evidence type="ECO:0000313" key="11">
    <source>
        <dbReference type="EMBL" id="PJF30252.1"/>
    </source>
</evidence>
<evidence type="ECO:0000256" key="6">
    <source>
        <dbReference type="ARBA" id="ARBA00023136"/>
    </source>
</evidence>
<gene>
    <name evidence="11" type="ORF">CUN51_08490</name>
</gene>
<evidence type="ECO:0000256" key="1">
    <source>
        <dbReference type="ARBA" id="ARBA00004370"/>
    </source>
</evidence>
<proteinExistence type="predicted"/>
<accession>A0A2M8NY80</accession>
<evidence type="ECO:0000256" key="5">
    <source>
        <dbReference type="ARBA" id="ARBA00022989"/>
    </source>
</evidence>
<protein>
    <recommendedName>
        <fullName evidence="10">POTRA domain-containing protein</fullName>
    </recommendedName>
</protein>
<dbReference type="AlphaFoldDB" id="A0A2M8NY80"/>
<dbReference type="Pfam" id="PF08478">
    <property type="entry name" value="POTRA_1"/>
    <property type="match status" value="1"/>
</dbReference>
<name>A0A2M8NY80_9CHLR</name>
<dbReference type="Proteomes" id="UP000228921">
    <property type="component" value="Unassembled WGS sequence"/>
</dbReference>
<feature type="transmembrane region" description="Helical" evidence="9">
    <location>
        <begin position="64"/>
        <end position="81"/>
    </location>
</feature>
<feature type="compositionally biased region" description="Low complexity" evidence="8">
    <location>
        <begin position="24"/>
        <end position="34"/>
    </location>
</feature>
<evidence type="ECO:0000313" key="12">
    <source>
        <dbReference type="Proteomes" id="UP000228921"/>
    </source>
</evidence>